<keyword evidence="16" id="KW-1185">Reference proteome</keyword>
<dbReference type="GO" id="GO:0030246">
    <property type="term" value="F:carbohydrate binding"/>
    <property type="evidence" value="ECO:0007669"/>
    <property type="project" value="InterPro"/>
</dbReference>
<dbReference type="GO" id="GO:0005737">
    <property type="term" value="C:cytoplasm"/>
    <property type="evidence" value="ECO:0007669"/>
    <property type="project" value="TreeGrafter"/>
</dbReference>
<gene>
    <name evidence="15" type="ORF">E4021_17620</name>
</gene>
<evidence type="ECO:0000256" key="12">
    <source>
        <dbReference type="PIRSR" id="PIRSR005096-1"/>
    </source>
</evidence>
<dbReference type="EMBL" id="SRSF01000018">
    <property type="protein sequence ID" value="THH34545.1"/>
    <property type="molecule type" value="Genomic_DNA"/>
</dbReference>
<dbReference type="Gene3D" id="2.70.98.10">
    <property type="match status" value="1"/>
</dbReference>
<dbReference type="PANTHER" id="PTHR10091:SF0">
    <property type="entry name" value="GALACTOSE MUTAROTASE"/>
    <property type="match status" value="1"/>
</dbReference>
<comment type="pathway">
    <text evidence="3 11">Carbohydrate metabolism; hexose metabolism.</text>
</comment>
<proteinExistence type="inferred from homology"/>
<evidence type="ECO:0000256" key="4">
    <source>
        <dbReference type="ARBA" id="ARBA00006206"/>
    </source>
</evidence>
<comment type="caution">
    <text evidence="15">The sequence shown here is derived from an EMBL/GenBank/DDBJ whole genome shotgun (WGS) entry which is preliminary data.</text>
</comment>
<dbReference type="Proteomes" id="UP000308528">
    <property type="component" value="Unassembled WGS sequence"/>
</dbReference>
<keyword evidence="8" id="KW-0106">Calcium</keyword>
<organism evidence="15 16">
    <name type="scientific">Neolewinella litorea</name>
    <dbReference type="NCBI Taxonomy" id="2562452"/>
    <lineage>
        <taxon>Bacteria</taxon>
        <taxon>Pseudomonadati</taxon>
        <taxon>Bacteroidota</taxon>
        <taxon>Saprospiria</taxon>
        <taxon>Saprospirales</taxon>
        <taxon>Lewinellaceae</taxon>
        <taxon>Neolewinella</taxon>
    </lineage>
</organism>
<evidence type="ECO:0000256" key="10">
    <source>
        <dbReference type="ARBA" id="ARBA00023277"/>
    </source>
</evidence>
<dbReference type="AlphaFoldDB" id="A0A4S4N7M5"/>
<dbReference type="InterPro" id="IPR018052">
    <property type="entry name" value="Ald1_epimerase_CS"/>
</dbReference>
<dbReference type="Pfam" id="PF01263">
    <property type="entry name" value="Aldose_epim"/>
    <property type="match status" value="1"/>
</dbReference>
<comment type="cofactor">
    <cofactor evidence="2">
        <name>Ca(2+)</name>
        <dbReference type="ChEBI" id="CHEBI:29108"/>
    </cofactor>
</comment>
<dbReference type="UniPathway" id="UPA00242"/>
<keyword evidence="10 11" id="KW-0119">Carbohydrate metabolism</keyword>
<dbReference type="InterPro" id="IPR008183">
    <property type="entry name" value="Aldose_1/G6P_1-epimerase"/>
</dbReference>
<dbReference type="InterPro" id="IPR011013">
    <property type="entry name" value="Gal_mutarotase_sf_dom"/>
</dbReference>
<accession>A0A4S4N7M5</accession>
<evidence type="ECO:0000256" key="5">
    <source>
        <dbReference type="ARBA" id="ARBA00011245"/>
    </source>
</evidence>
<evidence type="ECO:0000256" key="9">
    <source>
        <dbReference type="ARBA" id="ARBA00023235"/>
    </source>
</evidence>
<dbReference type="SUPFAM" id="SSF74650">
    <property type="entry name" value="Galactose mutarotase-like"/>
    <property type="match status" value="1"/>
</dbReference>
<dbReference type="RefSeq" id="WP_136460776.1">
    <property type="nucleotide sequence ID" value="NZ_SRSF01000018.1"/>
</dbReference>
<feature type="binding site" evidence="13">
    <location>
        <position position="244"/>
    </location>
    <ligand>
        <name>beta-D-galactose</name>
        <dbReference type="ChEBI" id="CHEBI:27667"/>
    </ligand>
</feature>
<feature type="binding site" evidence="14">
    <location>
        <begin position="74"/>
        <end position="75"/>
    </location>
    <ligand>
        <name>beta-D-galactose</name>
        <dbReference type="ChEBI" id="CHEBI:27667"/>
    </ligand>
</feature>
<feature type="active site" description="Proton acceptor" evidence="12">
    <location>
        <position position="309"/>
    </location>
</feature>
<evidence type="ECO:0000313" key="15">
    <source>
        <dbReference type="EMBL" id="THH34545.1"/>
    </source>
</evidence>
<dbReference type="NCBIfam" id="NF008277">
    <property type="entry name" value="PRK11055.1"/>
    <property type="match status" value="1"/>
</dbReference>
<dbReference type="PANTHER" id="PTHR10091">
    <property type="entry name" value="ALDOSE-1-EPIMERASE"/>
    <property type="match status" value="1"/>
</dbReference>
<name>A0A4S4N7M5_9BACT</name>
<comment type="similarity">
    <text evidence="4 11">Belongs to the aldose epimerase family.</text>
</comment>
<comment type="catalytic activity">
    <reaction evidence="1 11">
        <text>alpha-D-glucose = beta-D-glucose</text>
        <dbReference type="Rhea" id="RHEA:10264"/>
        <dbReference type="ChEBI" id="CHEBI:15903"/>
        <dbReference type="ChEBI" id="CHEBI:17925"/>
        <dbReference type="EC" id="5.1.3.3"/>
    </reaction>
</comment>
<evidence type="ECO:0000256" key="7">
    <source>
        <dbReference type="ARBA" id="ARBA00014165"/>
    </source>
</evidence>
<evidence type="ECO:0000256" key="13">
    <source>
        <dbReference type="PIRSR" id="PIRSR005096-2"/>
    </source>
</evidence>
<evidence type="ECO:0000256" key="6">
    <source>
        <dbReference type="ARBA" id="ARBA00013185"/>
    </source>
</evidence>
<dbReference type="InterPro" id="IPR047215">
    <property type="entry name" value="Galactose_mutarotase-like"/>
</dbReference>
<evidence type="ECO:0000256" key="14">
    <source>
        <dbReference type="PIRSR" id="PIRSR005096-3"/>
    </source>
</evidence>
<sequence length="342" mass="37205">MPVTHEFWGQAPAGPVTRYMLTNAGGNAVAVLNYGGIIQSIVMDGVELVLGCDDLQGYLEPNPSYGAIVGRYANRIADARFTLDGTTYELVANENGNQLHGGPEGFNGKLWEAEPFTTDTAAGVKLHRRSPDGEMGYPGNLDVTVTYTWNDDNELRMDYAATTDSDTVLNLTNHTYFNIGGTDTVLNQVVQIHADRFTPVDERQLPTGELPIVDGTPFDFRAGKPLGRDIDAAHPQVRAANGFDHNFVIRGSDGSLRECAVVTDPASGRKLRCLTTEPGVQLFTTNFPTGKYRMRGGAPTPTYGGLCLETQHFPDAPNQENFDTPLLKAGETFNSTTVYCFE</sequence>
<evidence type="ECO:0000256" key="11">
    <source>
        <dbReference type="PIRNR" id="PIRNR005096"/>
    </source>
</evidence>
<reference evidence="15 16" key="1">
    <citation type="submission" date="2019-04" db="EMBL/GenBank/DDBJ databases">
        <title>Lewinella litorea sp. nov., isolated from a marine sand.</title>
        <authorList>
            <person name="Yoon J.-H."/>
        </authorList>
    </citation>
    <scope>NUCLEOTIDE SEQUENCE [LARGE SCALE GENOMIC DNA]</scope>
    <source>
        <strain evidence="15 16">HSMS-39</strain>
    </source>
</reference>
<evidence type="ECO:0000256" key="3">
    <source>
        <dbReference type="ARBA" id="ARBA00005028"/>
    </source>
</evidence>
<dbReference type="GO" id="GO:0033499">
    <property type="term" value="P:galactose catabolic process via UDP-galactose, Leloir pathway"/>
    <property type="evidence" value="ECO:0007669"/>
    <property type="project" value="TreeGrafter"/>
</dbReference>
<dbReference type="OrthoDB" id="9779408at2"/>
<feature type="binding site" evidence="14">
    <location>
        <begin position="174"/>
        <end position="176"/>
    </location>
    <ligand>
        <name>beta-D-galactose</name>
        <dbReference type="ChEBI" id="CHEBI:27667"/>
    </ligand>
</feature>
<dbReference type="PIRSF" id="PIRSF005096">
    <property type="entry name" value="GALM"/>
    <property type="match status" value="1"/>
</dbReference>
<comment type="subunit">
    <text evidence="5">Monomer.</text>
</comment>
<protein>
    <recommendedName>
        <fullName evidence="7 11">Aldose 1-epimerase</fullName>
        <ecNumber evidence="6 11">5.1.3.3</ecNumber>
    </recommendedName>
</protein>
<dbReference type="CDD" id="cd09019">
    <property type="entry name" value="galactose_mutarotase_like"/>
    <property type="match status" value="1"/>
</dbReference>
<dbReference type="EC" id="5.1.3.3" evidence="6 11"/>
<evidence type="ECO:0000313" key="16">
    <source>
        <dbReference type="Proteomes" id="UP000308528"/>
    </source>
</evidence>
<feature type="active site" description="Proton donor" evidence="12">
    <location>
        <position position="174"/>
    </location>
</feature>
<dbReference type="InterPro" id="IPR014718">
    <property type="entry name" value="GH-type_carb-bd"/>
</dbReference>
<dbReference type="GO" id="GO:0006006">
    <property type="term" value="P:glucose metabolic process"/>
    <property type="evidence" value="ECO:0007669"/>
    <property type="project" value="TreeGrafter"/>
</dbReference>
<evidence type="ECO:0000256" key="8">
    <source>
        <dbReference type="ARBA" id="ARBA00022837"/>
    </source>
</evidence>
<dbReference type="PROSITE" id="PS00545">
    <property type="entry name" value="ALDOSE_1_EPIMERASE"/>
    <property type="match status" value="1"/>
</dbReference>
<evidence type="ECO:0000256" key="1">
    <source>
        <dbReference type="ARBA" id="ARBA00001614"/>
    </source>
</evidence>
<dbReference type="GO" id="GO:0004034">
    <property type="term" value="F:aldose 1-epimerase activity"/>
    <property type="evidence" value="ECO:0007669"/>
    <property type="project" value="UniProtKB-EC"/>
</dbReference>
<evidence type="ECO:0000256" key="2">
    <source>
        <dbReference type="ARBA" id="ARBA00001913"/>
    </source>
</evidence>
<keyword evidence="9 11" id="KW-0413">Isomerase</keyword>
<dbReference type="InterPro" id="IPR015443">
    <property type="entry name" value="Aldose_1-epimerase"/>
</dbReference>